<dbReference type="InterPro" id="IPR011009">
    <property type="entry name" value="Kinase-like_dom_sf"/>
</dbReference>
<keyword evidence="11" id="KW-1185">Reference proteome</keyword>
<dbReference type="InterPro" id="IPR000719">
    <property type="entry name" value="Prot_kinase_dom"/>
</dbReference>
<keyword evidence="10" id="KW-0723">Serine/threonine-protein kinase</keyword>
<dbReference type="SMART" id="SM00220">
    <property type="entry name" value="S_TKc"/>
    <property type="match status" value="1"/>
</dbReference>
<evidence type="ECO:0000256" key="2">
    <source>
        <dbReference type="ARBA" id="ARBA00022741"/>
    </source>
</evidence>
<keyword evidence="3 10" id="KW-0418">Kinase</keyword>
<dbReference type="InterPro" id="IPR011990">
    <property type="entry name" value="TPR-like_helical_dom_sf"/>
</dbReference>
<organism evidence="10 11">
    <name type="scientific">Dokdonella fugitiva</name>
    <dbReference type="NCBI Taxonomy" id="328517"/>
    <lineage>
        <taxon>Bacteria</taxon>
        <taxon>Pseudomonadati</taxon>
        <taxon>Pseudomonadota</taxon>
        <taxon>Gammaproteobacteria</taxon>
        <taxon>Lysobacterales</taxon>
        <taxon>Rhodanobacteraceae</taxon>
        <taxon>Dokdonella</taxon>
    </lineage>
</organism>
<dbReference type="InterPro" id="IPR016032">
    <property type="entry name" value="Sig_transdc_resp-reg_C-effctor"/>
</dbReference>
<evidence type="ECO:0000256" key="3">
    <source>
        <dbReference type="ARBA" id="ARBA00022777"/>
    </source>
</evidence>
<feature type="transmembrane region" description="Helical" evidence="7">
    <location>
        <begin position="431"/>
        <end position="453"/>
    </location>
</feature>
<dbReference type="PROSITE" id="PS00108">
    <property type="entry name" value="PROTEIN_KINASE_ST"/>
    <property type="match status" value="1"/>
</dbReference>
<gene>
    <name evidence="10" type="ORF">EV148_101696</name>
</gene>
<feature type="domain" description="Protein kinase" evidence="8">
    <location>
        <begin position="137"/>
        <end position="432"/>
    </location>
</feature>
<feature type="domain" description="OmpR/PhoB-type" evidence="9">
    <location>
        <begin position="12"/>
        <end position="108"/>
    </location>
</feature>
<reference evidence="10 11" key="1">
    <citation type="journal article" date="2015" name="Stand. Genomic Sci.">
        <title>Genomic Encyclopedia of Bacterial and Archaeal Type Strains, Phase III: the genomes of soil and plant-associated and newly described type strains.</title>
        <authorList>
            <person name="Whitman W.B."/>
            <person name="Woyke T."/>
            <person name="Klenk H.P."/>
            <person name="Zhou Y."/>
            <person name="Lilburn T.G."/>
            <person name="Beck B.J."/>
            <person name="De Vos P."/>
            <person name="Vandamme P."/>
            <person name="Eisen J.A."/>
            <person name="Garrity G."/>
            <person name="Hugenholtz P."/>
            <person name="Kyrpides N.C."/>
        </authorList>
    </citation>
    <scope>NUCLEOTIDE SEQUENCE [LARGE SCALE GENOMIC DNA]</scope>
    <source>
        <strain evidence="10 11">A3</strain>
    </source>
</reference>
<keyword evidence="7" id="KW-0472">Membrane</keyword>
<dbReference type="GO" id="GO:0003677">
    <property type="term" value="F:DNA binding"/>
    <property type="evidence" value="ECO:0007669"/>
    <property type="project" value="UniProtKB-UniRule"/>
</dbReference>
<evidence type="ECO:0000256" key="5">
    <source>
        <dbReference type="ARBA" id="ARBA00023125"/>
    </source>
</evidence>
<evidence type="ECO:0000313" key="10">
    <source>
        <dbReference type="EMBL" id="TCO43275.1"/>
    </source>
</evidence>
<protein>
    <submittedName>
        <fullName evidence="10">Non-specific serine/threonine protein kinase</fullName>
    </submittedName>
</protein>
<dbReference type="SUPFAM" id="SSF46894">
    <property type="entry name" value="C-terminal effector domain of the bipartite response regulators"/>
    <property type="match status" value="1"/>
</dbReference>
<dbReference type="GO" id="GO:0004674">
    <property type="term" value="F:protein serine/threonine kinase activity"/>
    <property type="evidence" value="ECO:0007669"/>
    <property type="project" value="UniProtKB-KW"/>
</dbReference>
<evidence type="ECO:0000259" key="8">
    <source>
        <dbReference type="PROSITE" id="PS50011"/>
    </source>
</evidence>
<dbReference type="InterPro" id="IPR008271">
    <property type="entry name" value="Ser/Thr_kinase_AS"/>
</dbReference>
<accession>A0A4R2IKP0</accession>
<dbReference type="GO" id="GO:0006355">
    <property type="term" value="P:regulation of DNA-templated transcription"/>
    <property type="evidence" value="ECO:0007669"/>
    <property type="project" value="InterPro"/>
</dbReference>
<keyword evidence="5 6" id="KW-0238">DNA-binding</keyword>
<comment type="caution">
    <text evidence="10">The sequence shown here is derived from an EMBL/GenBank/DDBJ whole genome shotgun (WGS) entry which is preliminary data.</text>
</comment>
<dbReference type="PANTHER" id="PTHR43289">
    <property type="entry name" value="MITOGEN-ACTIVATED PROTEIN KINASE KINASE KINASE 20-RELATED"/>
    <property type="match status" value="1"/>
</dbReference>
<dbReference type="GO" id="GO:0005524">
    <property type="term" value="F:ATP binding"/>
    <property type="evidence" value="ECO:0007669"/>
    <property type="project" value="UniProtKB-KW"/>
</dbReference>
<dbReference type="Pfam" id="PF00069">
    <property type="entry name" value="Pkinase"/>
    <property type="match status" value="1"/>
</dbReference>
<evidence type="ECO:0000256" key="7">
    <source>
        <dbReference type="SAM" id="Phobius"/>
    </source>
</evidence>
<keyword evidence="7" id="KW-0812">Transmembrane</keyword>
<dbReference type="CDD" id="cd00383">
    <property type="entry name" value="trans_reg_C"/>
    <property type="match status" value="1"/>
</dbReference>
<dbReference type="Proteomes" id="UP000294862">
    <property type="component" value="Unassembled WGS sequence"/>
</dbReference>
<keyword evidence="1" id="KW-0808">Transferase</keyword>
<feature type="DNA-binding region" description="OmpR/PhoB-type" evidence="6">
    <location>
        <begin position="12"/>
        <end position="108"/>
    </location>
</feature>
<dbReference type="AlphaFoldDB" id="A0A4R2IKP0"/>
<dbReference type="SUPFAM" id="SSF48452">
    <property type="entry name" value="TPR-like"/>
    <property type="match status" value="3"/>
</dbReference>
<keyword evidence="2" id="KW-0547">Nucleotide-binding</keyword>
<dbReference type="InterPro" id="IPR001867">
    <property type="entry name" value="OmpR/PhoB-type_DNA-bd"/>
</dbReference>
<dbReference type="RefSeq" id="WP_131993465.1">
    <property type="nucleotide sequence ID" value="NZ_JACGXM010000002.1"/>
</dbReference>
<evidence type="ECO:0000259" key="9">
    <source>
        <dbReference type="PROSITE" id="PS51755"/>
    </source>
</evidence>
<dbReference type="OrthoDB" id="1971692at2"/>
<dbReference type="InterPro" id="IPR036388">
    <property type="entry name" value="WH-like_DNA-bd_sf"/>
</dbReference>
<proteinExistence type="predicted"/>
<keyword evidence="7" id="KW-1133">Transmembrane helix</keyword>
<dbReference type="PROSITE" id="PS51755">
    <property type="entry name" value="OMPR_PHOB"/>
    <property type="match status" value="1"/>
</dbReference>
<sequence>MTDAPDPHAPPAYRYRFGSAEFDEARFELRVADLPVEVERRALDVLGYLLRHAGEIVTKEELLREVWAGRVTVDKVLPNAIAKLRRALGEANAERLVTQARVGYRLDGEVARVAVGRRIDSRLDLAPGRPVPGRPNFTLRRQLGANRGSEVWLAEQAKTHVLRVYKFGADGERLRALKREATLARVLRESLDERGRFVDIIDWNFENPPFFLECEYGGDNLLEWSIASLAATGTDERLALFLQVADAVDAAHGVGVLHKDLKPANVLVDERDGALHVRLTDFGSGHLVDPERLAELGITRLGPATARDVATDSTAGTALYVAPELFAGQAPTVRSDVYALGVMLFQLLAGDLARPMASGWERDVDDELLREDIRLATDGEPQRRLASAAELAARLRGLAARRDARSASAQAERRDREAREALARSRARRPYAIALLGALAAGLLAALGLWIAASGARDEAQRELARANAINRFLNEDLIGRSNPLVLSKGGDASLKDVLLGARARIATRFAGQPLTEASIRTSLTMLLNMIERLPEAEDEARRALALYEREEGEASLDALKARTLLARLLTRTGKFDESLEHLNALDRLIGDSQDPQRRFLRASAWGIYAMNRGDYAKALPEYRTAIPLLRATDPDNVTLRDSMRMDLVGALTQTGHLDEARAEGESLIAEARARADDNGLVIAFAQAAVARTYTQGGDPAKAQEQLLEAQKTIVERLGEDHTRNLMVLSDLFDVAMKQRDWPHALDYAQRVHEGFRKRLGAGHNVTAVTLANWGQALYESGDARDAAAKLQPAYDQLAAQLGANNPQCQVAGFWLVAAEIELGRVDEAMHGLDRLDASALEAGAADGLWKARLDALHGLALVARGDQAAARTRLRAALAGFGEAKESLRDRTEHALATIGT</sequence>
<evidence type="ECO:0000256" key="1">
    <source>
        <dbReference type="ARBA" id="ARBA00022679"/>
    </source>
</evidence>
<dbReference type="Gene3D" id="1.10.10.10">
    <property type="entry name" value="Winged helix-like DNA-binding domain superfamily/Winged helix DNA-binding domain"/>
    <property type="match status" value="1"/>
</dbReference>
<dbReference type="SMART" id="SM00862">
    <property type="entry name" value="Trans_reg_C"/>
    <property type="match status" value="1"/>
</dbReference>
<evidence type="ECO:0000256" key="4">
    <source>
        <dbReference type="ARBA" id="ARBA00022840"/>
    </source>
</evidence>
<dbReference type="PROSITE" id="PS50011">
    <property type="entry name" value="PROTEIN_KINASE_DOM"/>
    <property type="match status" value="1"/>
</dbReference>
<dbReference type="SUPFAM" id="SSF56112">
    <property type="entry name" value="Protein kinase-like (PK-like)"/>
    <property type="match status" value="1"/>
</dbReference>
<evidence type="ECO:0000313" key="11">
    <source>
        <dbReference type="Proteomes" id="UP000294862"/>
    </source>
</evidence>
<evidence type="ECO:0000256" key="6">
    <source>
        <dbReference type="PROSITE-ProRule" id="PRU01091"/>
    </source>
</evidence>
<dbReference type="PANTHER" id="PTHR43289:SF6">
    <property type="entry name" value="SERINE_THREONINE-PROTEIN KINASE NEKL-3"/>
    <property type="match status" value="1"/>
</dbReference>
<dbReference type="Pfam" id="PF00486">
    <property type="entry name" value="Trans_reg_C"/>
    <property type="match status" value="1"/>
</dbReference>
<dbReference type="GO" id="GO:0000160">
    <property type="term" value="P:phosphorelay signal transduction system"/>
    <property type="evidence" value="ECO:0007669"/>
    <property type="project" value="InterPro"/>
</dbReference>
<keyword evidence="4" id="KW-0067">ATP-binding</keyword>
<dbReference type="Gene3D" id="1.10.510.10">
    <property type="entry name" value="Transferase(Phosphotransferase) domain 1"/>
    <property type="match status" value="1"/>
</dbReference>
<dbReference type="EMBL" id="SLWQ01000001">
    <property type="protein sequence ID" value="TCO43275.1"/>
    <property type="molecule type" value="Genomic_DNA"/>
</dbReference>
<dbReference type="Gene3D" id="1.25.40.10">
    <property type="entry name" value="Tetratricopeptide repeat domain"/>
    <property type="match status" value="3"/>
</dbReference>
<name>A0A4R2IKP0_9GAMM</name>